<name>A0A662YNZ0_ACIRT</name>
<organism evidence="1 2">
    <name type="scientific">Acipenser ruthenus</name>
    <name type="common">Sterlet sturgeon</name>
    <dbReference type="NCBI Taxonomy" id="7906"/>
    <lineage>
        <taxon>Eukaryota</taxon>
        <taxon>Metazoa</taxon>
        <taxon>Chordata</taxon>
        <taxon>Craniata</taxon>
        <taxon>Vertebrata</taxon>
        <taxon>Euteleostomi</taxon>
        <taxon>Actinopterygii</taxon>
        <taxon>Chondrostei</taxon>
        <taxon>Acipenseriformes</taxon>
        <taxon>Acipenseridae</taxon>
        <taxon>Acipenser</taxon>
    </lineage>
</organism>
<reference evidence="1 2" key="1">
    <citation type="submission" date="2019-01" db="EMBL/GenBank/DDBJ databases">
        <title>Draft Genome and Complete Hox-Cluster Characterization of the Sterlet Sturgeon (Acipenser ruthenus).</title>
        <authorList>
            <person name="Wei Q."/>
        </authorList>
    </citation>
    <scope>NUCLEOTIDE SEQUENCE [LARGE SCALE GENOMIC DNA]</scope>
    <source>
        <strain evidence="1">WHYD16114868_AA</strain>
        <tissue evidence="1">Blood</tissue>
    </source>
</reference>
<comment type="caution">
    <text evidence="1">The sequence shown here is derived from an EMBL/GenBank/DDBJ whole genome shotgun (WGS) entry which is preliminary data.</text>
</comment>
<protein>
    <submittedName>
        <fullName evidence="1">Uncharacterized protein</fullName>
    </submittedName>
</protein>
<evidence type="ECO:0000313" key="2">
    <source>
        <dbReference type="Proteomes" id="UP000289886"/>
    </source>
</evidence>
<dbReference type="AlphaFoldDB" id="A0A662YNZ0"/>
<sequence>MLPTEERTPVYDQAKKLLATFKPAPSALANNAACEENTVKGTLEKEYGAKEMGFKKQKIEVEFTEWEDKIEDCDKKTRSSDT</sequence>
<accession>A0A662YNZ0</accession>
<keyword evidence="2" id="KW-1185">Reference proteome</keyword>
<proteinExistence type="predicted"/>
<dbReference type="Proteomes" id="UP000289886">
    <property type="component" value="Unassembled WGS sequence"/>
</dbReference>
<evidence type="ECO:0000313" key="1">
    <source>
        <dbReference type="EMBL" id="RXM98440.1"/>
    </source>
</evidence>
<gene>
    <name evidence="1" type="ORF">EOD39_13130</name>
</gene>
<dbReference type="EMBL" id="SCEB01000685">
    <property type="protein sequence ID" value="RXM98440.1"/>
    <property type="molecule type" value="Genomic_DNA"/>
</dbReference>